<proteinExistence type="predicted"/>
<dbReference type="RefSeq" id="YP_010082118.1">
    <property type="nucleotide sequence ID" value="NC_055027.1"/>
</dbReference>
<dbReference type="Proteomes" id="UP000306022">
    <property type="component" value="Segment"/>
</dbReference>
<sequence length="52" mass="5808">MEKVNTTNTTTDIFVGDKNVGNFTLTTFNNGAMNANFMINDASTFHNNKYNN</sequence>
<dbReference type="KEGG" id="vg:65071118"/>
<accession>A0A4Y5MYS1</accession>
<protein>
    <submittedName>
        <fullName evidence="1">Uncharacterized protein</fullName>
    </submittedName>
</protein>
<dbReference type="EMBL" id="MK779875">
    <property type="protein sequence ID" value="QCW07626.1"/>
    <property type="molecule type" value="Genomic_DNA"/>
</dbReference>
<evidence type="ECO:0000313" key="1">
    <source>
        <dbReference type="EMBL" id="QCW07626.1"/>
    </source>
</evidence>
<evidence type="ECO:0000313" key="2">
    <source>
        <dbReference type="Proteomes" id="UP000306022"/>
    </source>
</evidence>
<reference evidence="1 2" key="1">
    <citation type="submission" date="2019-04" db="EMBL/GenBank/DDBJ databases">
        <authorList>
            <person name="de Jong A."/>
        </authorList>
    </citation>
    <scope>NUCLEOTIDE SEQUENCE [LARGE SCALE GENOMIC DNA]</scope>
</reference>
<organism evidence="1 2">
    <name type="scientific">Lactococcus phage CHPC971</name>
    <dbReference type="NCBI Taxonomy" id="2575255"/>
    <lineage>
        <taxon>Viruses</taxon>
        <taxon>Duplodnaviria</taxon>
        <taxon>Heunggongvirae</taxon>
        <taxon>Uroviricota</taxon>
        <taxon>Caudoviricetes</taxon>
        <taxon>Fremauxvirus</taxon>
        <taxon>Fremauxvirus CHPC971</taxon>
    </lineage>
</organism>
<keyword evidence="2" id="KW-1185">Reference proteome</keyword>
<dbReference type="GeneID" id="65071118"/>
<name>A0A4Y5MYS1_9CAUD</name>